<feature type="region of interest" description="Disordered" evidence="1">
    <location>
        <begin position="134"/>
        <end position="160"/>
    </location>
</feature>
<evidence type="ECO:0000256" key="1">
    <source>
        <dbReference type="SAM" id="MobiDB-lite"/>
    </source>
</evidence>
<reference evidence="2" key="1">
    <citation type="submission" date="2022-04" db="EMBL/GenBank/DDBJ databases">
        <title>Carnegiea gigantea Genome sequencing and assembly v2.</title>
        <authorList>
            <person name="Copetti D."/>
            <person name="Sanderson M.J."/>
            <person name="Burquez A."/>
            <person name="Wojciechowski M.F."/>
        </authorList>
    </citation>
    <scope>NUCLEOTIDE SEQUENCE</scope>
    <source>
        <strain evidence="2">SGP5-SGP5p</strain>
        <tissue evidence="2">Aerial part</tissue>
    </source>
</reference>
<feature type="compositionally biased region" description="Basic residues" evidence="1">
    <location>
        <begin position="147"/>
        <end position="159"/>
    </location>
</feature>
<dbReference type="OrthoDB" id="723791at2759"/>
<name>A0A9Q1GUS7_9CARY</name>
<accession>A0A9Q1GUS7</accession>
<dbReference type="AlphaFoldDB" id="A0A9Q1GUS7"/>
<organism evidence="2 3">
    <name type="scientific">Carnegiea gigantea</name>
    <dbReference type="NCBI Taxonomy" id="171969"/>
    <lineage>
        <taxon>Eukaryota</taxon>
        <taxon>Viridiplantae</taxon>
        <taxon>Streptophyta</taxon>
        <taxon>Embryophyta</taxon>
        <taxon>Tracheophyta</taxon>
        <taxon>Spermatophyta</taxon>
        <taxon>Magnoliopsida</taxon>
        <taxon>eudicotyledons</taxon>
        <taxon>Gunneridae</taxon>
        <taxon>Pentapetalae</taxon>
        <taxon>Caryophyllales</taxon>
        <taxon>Cactineae</taxon>
        <taxon>Cactaceae</taxon>
        <taxon>Cactoideae</taxon>
        <taxon>Echinocereeae</taxon>
        <taxon>Carnegiea</taxon>
    </lineage>
</organism>
<evidence type="ECO:0000313" key="2">
    <source>
        <dbReference type="EMBL" id="KAJ8425619.1"/>
    </source>
</evidence>
<dbReference type="EMBL" id="JAKOGI010001438">
    <property type="protein sequence ID" value="KAJ8425619.1"/>
    <property type="molecule type" value="Genomic_DNA"/>
</dbReference>
<protein>
    <submittedName>
        <fullName evidence="2">Uncharacterized protein</fullName>
    </submittedName>
</protein>
<dbReference type="Proteomes" id="UP001153076">
    <property type="component" value="Unassembled WGS sequence"/>
</dbReference>
<gene>
    <name evidence="2" type="ORF">Cgig2_001817</name>
</gene>
<sequence length="473" mass="54516">MKQVAVSVSCLWRDDSIGEWKSVRKYGSANVMVYLRERGDTAAEHVEAGQWTTTKIRWKLLWVGRSKRHMGEDSPLTVKRGRGTVMDDELAISPRSAFNLEDEGEAKSEGNMSLVEEISTQLGIGDCFGSNEEEISYEEAESTSTPHSKREKGRRWGHKKAGDSLVSGVNGISERGPVPITVRGRCMLELMYDFKKKIKDYHRDAVERIIFKPRTFDIEKVDNSVRHIMGTPKEGVQGGSISSVRCGFVTELPAASKQVEFRVESDRTLLERLVRECMSKYVEKKSQKLMREKGSRKLKLLRHYIQMIKLCEANRGEEQCLEDIDSLDHYSWADAMWRVLVESLKEMQNKFFRGEVWFYEHKQRFEKHDRKRYPRIAIWDKVIPTLLPHDKEMVDSIISAFMKTDDWHSYEVYAGKLEGRLKTLHEGSKDAVAKGDVNDGVGEELDQHVATVELKMLLHNIHMRGIRWGRGIF</sequence>
<proteinExistence type="predicted"/>
<comment type="caution">
    <text evidence="2">The sequence shown here is derived from an EMBL/GenBank/DDBJ whole genome shotgun (WGS) entry which is preliminary data.</text>
</comment>
<evidence type="ECO:0000313" key="3">
    <source>
        <dbReference type="Proteomes" id="UP001153076"/>
    </source>
</evidence>
<keyword evidence="3" id="KW-1185">Reference proteome</keyword>